<evidence type="ECO:0000256" key="1">
    <source>
        <dbReference type="SAM" id="SignalP"/>
    </source>
</evidence>
<protein>
    <recommendedName>
        <fullName evidence="4">Entry exclusion lipoprotein TrbK</fullName>
    </recommendedName>
</protein>
<organism evidence="2 3">
    <name type="scientific">Aliikangiella coralliicola</name>
    <dbReference type="NCBI Taxonomy" id="2592383"/>
    <lineage>
        <taxon>Bacteria</taxon>
        <taxon>Pseudomonadati</taxon>
        <taxon>Pseudomonadota</taxon>
        <taxon>Gammaproteobacteria</taxon>
        <taxon>Oceanospirillales</taxon>
        <taxon>Pleioneaceae</taxon>
        <taxon>Aliikangiella</taxon>
    </lineage>
</organism>
<evidence type="ECO:0000313" key="3">
    <source>
        <dbReference type="Proteomes" id="UP000315439"/>
    </source>
</evidence>
<comment type="caution">
    <text evidence="2">The sequence shown here is derived from an EMBL/GenBank/DDBJ whole genome shotgun (WGS) entry which is preliminary data.</text>
</comment>
<evidence type="ECO:0008006" key="4">
    <source>
        <dbReference type="Google" id="ProtNLM"/>
    </source>
</evidence>
<keyword evidence="3" id="KW-1185">Reference proteome</keyword>
<sequence>MKIAVVAIVFLFLLSGCSSVATNNTAASDANAKKEEVAKVEKTCRETPVKTGSRVRKKTCR</sequence>
<dbReference type="PROSITE" id="PS51257">
    <property type="entry name" value="PROKAR_LIPOPROTEIN"/>
    <property type="match status" value="1"/>
</dbReference>
<dbReference type="RefSeq" id="WP_142892723.1">
    <property type="nucleotide sequence ID" value="NZ_ML660162.1"/>
</dbReference>
<gene>
    <name evidence="2" type="ORF">FLL46_06720</name>
</gene>
<dbReference type="Proteomes" id="UP000315439">
    <property type="component" value="Unassembled WGS sequence"/>
</dbReference>
<proteinExistence type="predicted"/>
<reference evidence="2 3" key="1">
    <citation type="submission" date="2019-07" db="EMBL/GenBank/DDBJ databases">
        <title>Draft genome for Aliikangiella sp. M105.</title>
        <authorList>
            <person name="Wang G."/>
        </authorList>
    </citation>
    <scope>NUCLEOTIDE SEQUENCE [LARGE SCALE GENOMIC DNA]</scope>
    <source>
        <strain evidence="2 3">M105</strain>
    </source>
</reference>
<dbReference type="EMBL" id="VIKS01000004">
    <property type="protein sequence ID" value="TQV88214.1"/>
    <property type="molecule type" value="Genomic_DNA"/>
</dbReference>
<keyword evidence="1" id="KW-0732">Signal</keyword>
<feature type="signal peptide" evidence="1">
    <location>
        <begin position="1"/>
        <end position="21"/>
    </location>
</feature>
<dbReference type="AlphaFoldDB" id="A0A545UFG6"/>
<evidence type="ECO:0000313" key="2">
    <source>
        <dbReference type="EMBL" id="TQV88214.1"/>
    </source>
</evidence>
<accession>A0A545UFG6</accession>
<name>A0A545UFG6_9GAMM</name>
<feature type="chain" id="PRO_5021886165" description="Entry exclusion lipoprotein TrbK" evidence="1">
    <location>
        <begin position="22"/>
        <end position="61"/>
    </location>
</feature>